<proteinExistence type="predicted"/>
<keyword evidence="2" id="KW-1185">Reference proteome</keyword>
<protein>
    <recommendedName>
        <fullName evidence="3">Glycerate kinase</fullName>
    </recommendedName>
</protein>
<evidence type="ECO:0000313" key="2">
    <source>
        <dbReference type="Proteomes" id="UP000800981"/>
    </source>
</evidence>
<comment type="caution">
    <text evidence="1">The sequence shown here is derived from an EMBL/GenBank/DDBJ whole genome shotgun (WGS) entry which is preliminary data.</text>
</comment>
<dbReference type="EMBL" id="JAANNP010000108">
    <property type="protein sequence ID" value="NHC16207.1"/>
    <property type="molecule type" value="Genomic_DNA"/>
</dbReference>
<organism evidence="1 2">
    <name type="scientific">Motilibacter deserti</name>
    <dbReference type="NCBI Taxonomy" id="2714956"/>
    <lineage>
        <taxon>Bacteria</taxon>
        <taxon>Bacillati</taxon>
        <taxon>Actinomycetota</taxon>
        <taxon>Actinomycetes</taxon>
        <taxon>Motilibacterales</taxon>
        <taxon>Motilibacteraceae</taxon>
        <taxon>Motilibacter</taxon>
    </lineage>
</organism>
<sequence length="82" mass="8055">MRVLALVPDDAARDAALAGLTAFDRPRLAKLAPYTGTRVSDCGAGTLVVVPTGLGGAAAAGVAAGVAVNRALPDLVLAVDVM</sequence>
<accession>A0ABX0GZG1</accession>
<name>A0ABX0GZG1_9ACTN</name>
<feature type="non-terminal residue" evidence="1">
    <location>
        <position position="82"/>
    </location>
</feature>
<dbReference type="Proteomes" id="UP000800981">
    <property type="component" value="Unassembled WGS sequence"/>
</dbReference>
<reference evidence="1 2" key="1">
    <citation type="submission" date="2020-03" db="EMBL/GenBank/DDBJ databases">
        <title>Two novel Motilibacter sp.</title>
        <authorList>
            <person name="Liu S."/>
        </authorList>
    </citation>
    <scope>NUCLEOTIDE SEQUENCE [LARGE SCALE GENOMIC DNA]</scope>
    <source>
        <strain evidence="1 2">E257</strain>
    </source>
</reference>
<evidence type="ECO:0008006" key="3">
    <source>
        <dbReference type="Google" id="ProtNLM"/>
    </source>
</evidence>
<dbReference type="RefSeq" id="WP_166284670.1">
    <property type="nucleotide sequence ID" value="NZ_JAANNP010000108.1"/>
</dbReference>
<gene>
    <name evidence="1" type="ORF">G9H71_20685</name>
</gene>
<evidence type="ECO:0000313" key="1">
    <source>
        <dbReference type="EMBL" id="NHC16207.1"/>
    </source>
</evidence>